<protein>
    <submittedName>
        <fullName evidence="6">Cytochrome c</fullName>
    </submittedName>
</protein>
<dbReference type="Gene3D" id="1.10.760.10">
    <property type="entry name" value="Cytochrome c-like domain"/>
    <property type="match status" value="1"/>
</dbReference>
<keyword evidence="3 4" id="KW-0408">Iron</keyword>
<evidence type="ECO:0000256" key="1">
    <source>
        <dbReference type="ARBA" id="ARBA00022617"/>
    </source>
</evidence>
<name>A0A5C6YXM9_9FLAO</name>
<dbReference type="GO" id="GO:0020037">
    <property type="term" value="F:heme binding"/>
    <property type="evidence" value="ECO:0007669"/>
    <property type="project" value="InterPro"/>
</dbReference>
<dbReference type="PANTHER" id="PTHR35008:SF4">
    <property type="entry name" value="BLL4482 PROTEIN"/>
    <property type="match status" value="1"/>
</dbReference>
<accession>A0A5C6YXM9</accession>
<keyword evidence="1 4" id="KW-0349">Heme</keyword>
<sequence>MKTQLLSLAVLCVLAACNSEKKEKSTAKIYEPKMAEVKVSQVKRGEMLVSAVGCNDCHSPKKMTDKGPILDPDRLLSGHPANEVLGAYDMETAKSYLLFSPGLTAAIGPWGTSFAANLTPDDTGIGSWTEAQFLTAIKHGKYKGMENSRSLMPPMPWQTISLLPDEDLKAMFAYLKSIKPVSNIVPAPIPPKA</sequence>
<organism evidence="6 7">
    <name type="scientific">Aequorivita antarctica</name>
    <dbReference type="NCBI Taxonomy" id="153266"/>
    <lineage>
        <taxon>Bacteria</taxon>
        <taxon>Pseudomonadati</taxon>
        <taxon>Bacteroidota</taxon>
        <taxon>Flavobacteriia</taxon>
        <taxon>Flavobacteriales</taxon>
        <taxon>Flavobacteriaceae</taxon>
        <taxon>Aequorivita</taxon>
    </lineage>
</organism>
<evidence type="ECO:0000256" key="4">
    <source>
        <dbReference type="PROSITE-ProRule" id="PRU00433"/>
    </source>
</evidence>
<dbReference type="EMBL" id="VORT01000009">
    <property type="protein sequence ID" value="TXD72358.1"/>
    <property type="molecule type" value="Genomic_DNA"/>
</dbReference>
<evidence type="ECO:0000313" key="7">
    <source>
        <dbReference type="Proteomes" id="UP000321497"/>
    </source>
</evidence>
<dbReference type="InterPro" id="IPR009056">
    <property type="entry name" value="Cyt_c-like_dom"/>
</dbReference>
<keyword evidence="2 4" id="KW-0479">Metal-binding</keyword>
<dbReference type="InterPro" id="IPR051459">
    <property type="entry name" value="Cytochrome_c-type_DH"/>
</dbReference>
<gene>
    <name evidence="6" type="ORF">ESU54_13130</name>
</gene>
<comment type="caution">
    <text evidence="6">The sequence shown here is derived from an EMBL/GenBank/DDBJ whole genome shotgun (WGS) entry which is preliminary data.</text>
</comment>
<dbReference type="GO" id="GO:0009055">
    <property type="term" value="F:electron transfer activity"/>
    <property type="evidence" value="ECO:0007669"/>
    <property type="project" value="InterPro"/>
</dbReference>
<proteinExistence type="predicted"/>
<evidence type="ECO:0000256" key="3">
    <source>
        <dbReference type="ARBA" id="ARBA00023004"/>
    </source>
</evidence>
<evidence type="ECO:0000259" key="5">
    <source>
        <dbReference type="PROSITE" id="PS51007"/>
    </source>
</evidence>
<dbReference type="InterPro" id="IPR036909">
    <property type="entry name" value="Cyt_c-like_dom_sf"/>
</dbReference>
<dbReference type="GO" id="GO:0046872">
    <property type="term" value="F:metal ion binding"/>
    <property type="evidence" value="ECO:0007669"/>
    <property type="project" value="UniProtKB-KW"/>
</dbReference>
<dbReference type="RefSeq" id="WP_111844118.1">
    <property type="nucleotide sequence ID" value="NZ_UEGI01000004.1"/>
</dbReference>
<dbReference type="Pfam" id="PF00034">
    <property type="entry name" value="Cytochrom_C"/>
    <property type="match status" value="1"/>
</dbReference>
<dbReference type="PROSITE" id="PS51257">
    <property type="entry name" value="PROKAR_LIPOPROTEIN"/>
    <property type="match status" value="1"/>
</dbReference>
<keyword evidence="7" id="KW-1185">Reference proteome</keyword>
<dbReference type="PROSITE" id="PS51007">
    <property type="entry name" value="CYTC"/>
    <property type="match status" value="1"/>
</dbReference>
<dbReference type="PANTHER" id="PTHR35008">
    <property type="entry name" value="BLL4482 PROTEIN-RELATED"/>
    <property type="match status" value="1"/>
</dbReference>
<reference evidence="6 7" key="1">
    <citation type="submission" date="2019-08" db="EMBL/GenBank/DDBJ databases">
        <title>Genome of Aequorivita antarctica SW49 (type strain).</title>
        <authorList>
            <person name="Bowman J.P."/>
        </authorList>
    </citation>
    <scope>NUCLEOTIDE SEQUENCE [LARGE SCALE GENOMIC DNA]</scope>
    <source>
        <strain evidence="6 7">SW49</strain>
    </source>
</reference>
<dbReference type="Proteomes" id="UP000321497">
    <property type="component" value="Unassembled WGS sequence"/>
</dbReference>
<dbReference type="OrthoDB" id="9809720at2"/>
<dbReference type="AlphaFoldDB" id="A0A5C6YXM9"/>
<evidence type="ECO:0000313" key="6">
    <source>
        <dbReference type="EMBL" id="TXD72358.1"/>
    </source>
</evidence>
<feature type="domain" description="Cytochrome c" evidence="5">
    <location>
        <begin position="40"/>
        <end position="179"/>
    </location>
</feature>
<dbReference type="SUPFAM" id="SSF46626">
    <property type="entry name" value="Cytochrome c"/>
    <property type="match status" value="1"/>
</dbReference>
<evidence type="ECO:0000256" key="2">
    <source>
        <dbReference type="ARBA" id="ARBA00022723"/>
    </source>
</evidence>